<dbReference type="GO" id="GO:0020037">
    <property type="term" value="F:heme binding"/>
    <property type="evidence" value="ECO:0007669"/>
    <property type="project" value="InterPro"/>
</dbReference>
<evidence type="ECO:0000256" key="7">
    <source>
        <dbReference type="ARBA" id="ARBA00023033"/>
    </source>
</evidence>
<keyword evidence="11" id="KW-1185">Reference proteome</keyword>
<gene>
    <name evidence="10" type="ORF">PCAMFM013_S002g000667</name>
</gene>
<dbReference type="InterPro" id="IPR017972">
    <property type="entry name" value="Cyt_P450_CS"/>
</dbReference>
<keyword evidence="3 8" id="KW-0349">Heme</keyword>
<dbReference type="STRING" id="1429867.A0A0G4NXF6"/>
<evidence type="ECO:0000256" key="2">
    <source>
        <dbReference type="ARBA" id="ARBA00010617"/>
    </source>
</evidence>
<protein>
    <submittedName>
        <fullName evidence="10">Cytochrome P450</fullName>
    </submittedName>
</protein>
<dbReference type="AlphaFoldDB" id="A0A0G4NXF6"/>
<organism evidence="10 11">
    <name type="scientific">Penicillium camemberti (strain FM 013)</name>
    <dbReference type="NCBI Taxonomy" id="1429867"/>
    <lineage>
        <taxon>Eukaryota</taxon>
        <taxon>Fungi</taxon>
        <taxon>Dikarya</taxon>
        <taxon>Ascomycota</taxon>
        <taxon>Pezizomycotina</taxon>
        <taxon>Eurotiomycetes</taxon>
        <taxon>Eurotiomycetidae</taxon>
        <taxon>Eurotiales</taxon>
        <taxon>Aspergillaceae</taxon>
        <taxon>Penicillium</taxon>
    </lineage>
</organism>
<dbReference type="PANTHER" id="PTHR24305:SF210">
    <property type="entry name" value="CYTOCHROME P450 MONOOXYGENASE ASQL-RELATED"/>
    <property type="match status" value="1"/>
</dbReference>
<evidence type="ECO:0000256" key="3">
    <source>
        <dbReference type="ARBA" id="ARBA00022617"/>
    </source>
</evidence>
<evidence type="ECO:0000256" key="1">
    <source>
        <dbReference type="ARBA" id="ARBA00001971"/>
    </source>
</evidence>
<name>A0A0G4NXF6_PENC3</name>
<feature type="binding site" description="axial binding residue" evidence="8">
    <location>
        <position position="59"/>
    </location>
    <ligand>
        <name>heme</name>
        <dbReference type="ChEBI" id="CHEBI:30413"/>
    </ligand>
    <ligandPart>
        <name>Fe</name>
        <dbReference type="ChEBI" id="CHEBI:18248"/>
    </ligandPart>
</feature>
<evidence type="ECO:0000313" key="11">
    <source>
        <dbReference type="Proteomes" id="UP000053732"/>
    </source>
</evidence>
<dbReference type="GO" id="GO:0004497">
    <property type="term" value="F:monooxygenase activity"/>
    <property type="evidence" value="ECO:0007669"/>
    <property type="project" value="UniProtKB-KW"/>
</dbReference>
<proteinExistence type="inferred from homology"/>
<evidence type="ECO:0000256" key="5">
    <source>
        <dbReference type="ARBA" id="ARBA00023002"/>
    </source>
</evidence>
<evidence type="ECO:0000256" key="9">
    <source>
        <dbReference type="RuleBase" id="RU000461"/>
    </source>
</evidence>
<comment type="similarity">
    <text evidence="2 9">Belongs to the cytochrome P450 family.</text>
</comment>
<dbReference type="GO" id="GO:0043386">
    <property type="term" value="P:mycotoxin biosynthetic process"/>
    <property type="evidence" value="ECO:0007669"/>
    <property type="project" value="UniProtKB-ARBA"/>
</dbReference>
<dbReference type="GO" id="GO:0005506">
    <property type="term" value="F:iron ion binding"/>
    <property type="evidence" value="ECO:0007669"/>
    <property type="project" value="InterPro"/>
</dbReference>
<evidence type="ECO:0000256" key="8">
    <source>
        <dbReference type="PIRSR" id="PIRSR602401-1"/>
    </source>
</evidence>
<comment type="cofactor">
    <cofactor evidence="1 8">
        <name>heme</name>
        <dbReference type="ChEBI" id="CHEBI:30413"/>
    </cofactor>
</comment>
<keyword evidence="7 9" id="KW-0503">Monooxygenase</keyword>
<evidence type="ECO:0000256" key="4">
    <source>
        <dbReference type="ARBA" id="ARBA00022723"/>
    </source>
</evidence>
<dbReference type="GO" id="GO:0016705">
    <property type="term" value="F:oxidoreductase activity, acting on paired donors, with incorporation or reduction of molecular oxygen"/>
    <property type="evidence" value="ECO:0007669"/>
    <property type="project" value="InterPro"/>
</dbReference>
<dbReference type="InterPro" id="IPR001128">
    <property type="entry name" value="Cyt_P450"/>
</dbReference>
<dbReference type="PRINTS" id="PR00463">
    <property type="entry name" value="EP450I"/>
</dbReference>
<dbReference type="EMBL" id="HG793135">
    <property type="protein sequence ID" value="CRL18797.1"/>
    <property type="molecule type" value="Genomic_DNA"/>
</dbReference>
<dbReference type="Gene3D" id="1.10.630.10">
    <property type="entry name" value="Cytochrome P450"/>
    <property type="match status" value="1"/>
</dbReference>
<sequence>MANGYPKVQTEIYTSAWTVTHNPEIFRDPMKFDPSRWLKERSTDIKEASQPFSLGPRGCLGRNFALMELNLILSKLCWKYDMELMDQSLDWEGQSKVHVMWDKPALTVRFHSAEGSTVKA</sequence>
<keyword evidence="6 8" id="KW-0408">Iron</keyword>
<dbReference type="InterPro" id="IPR036396">
    <property type="entry name" value="Cyt_P450_sf"/>
</dbReference>
<dbReference type="PROSITE" id="PS00086">
    <property type="entry name" value="CYTOCHROME_P450"/>
    <property type="match status" value="1"/>
</dbReference>
<dbReference type="InterPro" id="IPR002401">
    <property type="entry name" value="Cyt_P450_E_grp-I"/>
</dbReference>
<dbReference type="Pfam" id="PF00067">
    <property type="entry name" value="p450"/>
    <property type="match status" value="1"/>
</dbReference>
<dbReference type="PANTHER" id="PTHR24305">
    <property type="entry name" value="CYTOCHROME P450"/>
    <property type="match status" value="1"/>
</dbReference>
<evidence type="ECO:0000313" key="10">
    <source>
        <dbReference type="EMBL" id="CRL18797.1"/>
    </source>
</evidence>
<evidence type="ECO:0000256" key="6">
    <source>
        <dbReference type="ARBA" id="ARBA00023004"/>
    </source>
</evidence>
<accession>A0A0G4NXF6</accession>
<keyword evidence="5 9" id="KW-0560">Oxidoreductase</keyword>
<dbReference type="Proteomes" id="UP000053732">
    <property type="component" value="Unassembled WGS sequence"/>
</dbReference>
<dbReference type="SUPFAM" id="SSF48264">
    <property type="entry name" value="Cytochrome P450"/>
    <property type="match status" value="1"/>
</dbReference>
<reference evidence="10 11" key="1">
    <citation type="journal article" date="2014" name="Nat. Commun.">
        <title>Multiple recent horizontal transfers of a large genomic region in cheese making fungi.</title>
        <authorList>
            <person name="Cheeseman K."/>
            <person name="Ropars J."/>
            <person name="Renault P."/>
            <person name="Dupont J."/>
            <person name="Gouzy J."/>
            <person name="Branca A."/>
            <person name="Abraham A.L."/>
            <person name="Ceppi M."/>
            <person name="Conseiller E."/>
            <person name="Debuchy R."/>
            <person name="Malagnac F."/>
            <person name="Goarin A."/>
            <person name="Silar P."/>
            <person name="Lacoste S."/>
            <person name="Sallet E."/>
            <person name="Bensimon A."/>
            <person name="Giraud T."/>
            <person name="Brygoo Y."/>
        </authorList>
    </citation>
    <scope>NUCLEOTIDE SEQUENCE [LARGE SCALE GENOMIC DNA]</scope>
    <source>
        <strain evidence="11">FM 013</strain>
    </source>
</reference>
<keyword evidence="4 8" id="KW-0479">Metal-binding</keyword>
<dbReference type="InterPro" id="IPR050121">
    <property type="entry name" value="Cytochrome_P450_monoxygenase"/>
</dbReference>